<evidence type="ECO:0000259" key="6">
    <source>
        <dbReference type="Pfam" id="PF04357"/>
    </source>
</evidence>
<feature type="transmembrane region" description="Helical" evidence="5">
    <location>
        <begin position="1247"/>
        <end position="1270"/>
    </location>
</feature>
<dbReference type="AlphaFoldDB" id="A0A812NRY3"/>
<reference evidence="7" key="1">
    <citation type="submission" date="2021-02" db="EMBL/GenBank/DDBJ databases">
        <authorList>
            <person name="Dougan E. K."/>
            <person name="Rhodes N."/>
            <person name="Thang M."/>
            <person name="Chan C."/>
        </authorList>
    </citation>
    <scope>NUCLEOTIDE SEQUENCE</scope>
</reference>
<keyword evidence="8" id="KW-1185">Reference proteome</keyword>
<feature type="transmembrane region" description="Helical" evidence="5">
    <location>
        <begin position="1218"/>
        <end position="1241"/>
    </location>
</feature>
<sequence>MDGQLVIEQVEGTLAGPLSLRGVRYENESIALELQEANLDWLPSVILFSDALVHVEHLRLQGLRVVLIGTDVEKPDVPQPASPLPESLSLPVSIRVDEFELTQAVILRKDLTASDPSERAQLDRVAAIDLVWDEAGIDLPELEIKTPEIDLQANGNVNPKGNWPLRLDAAYTISMASMQLPDVAGRTRVSGTLAQLKVNQQIDAPYAVDARANITDALATPQWQASVSVMGAQLKALQADLPDVLLDAEIAAQGNAARAGLTVDISAAQTALRVTGDLTFAGTLDNNPTVDLSIDWQDLVWPLGAGQVNIVASKTGHAEISGKVDDYQVSVKADILLPEYPQGSLDITGAGSTTMFAVQKFELAVLGGLVRGLAQVDWQSGLTSSFDLTGTTLDTGGILPDWPGQLNFSVQGDALLPSDALLQDARINVTDLVLDGVLRDMPVNAEMMGSYADAELLLPSLEFTTLDTTLQANGTVALSDTGRTDFNWQFSLADLSLWQQEAQGSVQASGQLVGNLREPRLQTKAVMNGIRLQGLSLQNAAISADLGLDQLPLSLQVVVDDIDVAQTSLQQVTLNLEGSHADHSLRLSMTNEAGQAEFAALGSLSTLPALGALAPLSDWQDVIWQLAVTALNIGQGELAVALLQPNEARASTATVSANSFGLENTCFSLLKGDVQSADADNLQQLCAQATGSYTDKVSGLVTLDNLSINVLDSFLPETLSLQGRIKGDLSADLDLSTGSAQADLSLSTSAVVLQKLNSRGDQQTLLAFAPGKLSGNLLDDILRADINLPRNGEEGLQAKVSIAADQGEGFSTRALEADIAAKLSDLDWVADFIPGVSQLDGVFTSNLRISGTVAAPNLTGDLILSNTNATLPDPGLRLREVNLILRGGGDNDLTLEGNALSGRGEMSVSGDLRDIGKGMNGRVDLTGSRFLLLNTPEAEIIASPKVTAQLTQGAVEISGDISVDKADIVLKSLPQTAASVSDDQIIVTPESEAADVSENLQVTTKIRLLLNDAVTFEGFGLKSTFTGALNITDLPDEPTTAQGEVSVVEGRYQAYGQDLTIERGRLLFVGGPIDQPGLDVRAVRQATPDVKVGVIARGSLRAPEFSIFSQPAMSQSNQLAYLILGRPLNEGTSSESSALSRAALALGIQGGNYLTEQYGDKLGVDTIGIEAPAGETNEQASLVVGKYLSPRLYVSYGIGILDAINTLKIEYILSSKWCLVYCLSFCSVVMVIFIINTFYMVVLVLSFVAVVAVMMLVFVDVTVFTMMMLVF</sequence>
<gene>
    <name evidence="7" type="primary">tamB</name>
    <name evidence="7" type="ORF">SPIL2461_LOCUS7063</name>
</gene>
<dbReference type="GO" id="GO:0009306">
    <property type="term" value="P:protein secretion"/>
    <property type="evidence" value="ECO:0007669"/>
    <property type="project" value="InterPro"/>
</dbReference>
<dbReference type="InterPro" id="IPR007452">
    <property type="entry name" value="TamB_C"/>
</dbReference>
<comment type="caution">
    <text evidence="7">The sequence shown here is derived from an EMBL/GenBank/DDBJ whole genome shotgun (WGS) entry which is preliminary data.</text>
</comment>
<organism evidence="7 8">
    <name type="scientific">Symbiodinium pilosum</name>
    <name type="common">Dinoflagellate</name>
    <dbReference type="NCBI Taxonomy" id="2952"/>
    <lineage>
        <taxon>Eukaryota</taxon>
        <taxon>Sar</taxon>
        <taxon>Alveolata</taxon>
        <taxon>Dinophyceae</taxon>
        <taxon>Suessiales</taxon>
        <taxon>Symbiodiniaceae</taxon>
        <taxon>Symbiodinium</taxon>
    </lineage>
</organism>
<dbReference type="GO" id="GO:0005886">
    <property type="term" value="C:plasma membrane"/>
    <property type="evidence" value="ECO:0007669"/>
    <property type="project" value="InterPro"/>
</dbReference>
<accession>A0A812NRY3</accession>
<keyword evidence="4 5" id="KW-0472">Membrane</keyword>
<dbReference type="PANTHER" id="PTHR36985">
    <property type="entry name" value="TRANSLOCATION AND ASSEMBLY MODULE SUBUNIT TAMB"/>
    <property type="match status" value="1"/>
</dbReference>
<dbReference type="PANTHER" id="PTHR36985:SF1">
    <property type="entry name" value="TRANSLOCATION AND ASSEMBLY MODULE SUBUNIT TAMB"/>
    <property type="match status" value="1"/>
</dbReference>
<dbReference type="Proteomes" id="UP000649617">
    <property type="component" value="Unassembled WGS sequence"/>
</dbReference>
<keyword evidence="3 5" id="KW-1133">Transmembrane helix</keyword>
<evidence type="ECO:0000313" key="8">
    <source>
        <dbReference type="Proteomes" id="UP000649617"/>
    </source>
</evidence>
<evidence type="ECO:0000256" key="4">
    <source>
        <dbReference type="ARBA" id="ARBA00023136"/>
    </source>
</evidence>
<dbReference type="Pfam" id="PF04357">
    <property type="entry name" value="TamB"/>
    <property type="match status" value="1"/>
</dbReference>
<proteinExistence type="predicted"/>
<dbReference type="EMBL" id="CAJNIZ010011112">
    <property type="protein sequence ID" value="CAE7311615.1"/>
    <property type="molecule type" value="Genomic_DNA"/>
</dbReference>
<evidence type="ECO:0000313" key="7">
    <source>
        <dbReference type="EMBL" id="CAE7311615.1"/>
    </source>
</evidence>
<evidence type="ECO:0000256" key="1">
    <source>
        <dbReference type="ARBA" id="ARBA00004167"/>
    </source>
</evidence>
<comment type="subcellular location">
    <subcellularLocation>
        <location evidence="1">Membrane</location>
        <topology evidence="1">Single-pass membrane protein</topology>
    </subcellularLocation>
</comment>
<keyword evidence="2 5" id="KW-0812">Transmembrane</keyword>
<dbReference type="OrthoDB" id="1724197at2759"/>
<feature type="domain" description="Translocation and assembly module TamB C-terminal" evidence="6">
    <location>
        <begin position="901"/>
        <end position="1217"/>
    </location>
</feature>
<name>A0A812NRY3_SYMPI</name>
<evidence type="ECO:0000256" key="5">
    <source>
        <dbReference type="SAM" id="Phobius"/>
    </source>
</evidence>
<evidence type="ECO:0000256" key="2">
    <source>
        <dbReference type="ARBA" id="ARBA00022692"/>
    </source>
</evidence>
<protein>
    <submittedName>
        <fullName evidence="7">TamB protein</fullName>
    </submittedName>
</protein>
<evidence type="ECO:0000256" key="3">
    <source>
        <dbReference type="ARBA" id="ARBA00022989"/>
    </source>
</evidence>